<comment type="caution">
    <text evidence="2">The sequence shown here is derived from an EMBL/GenBank/DDBJ whole genome shotgun (WGS) entry which is preliminary data.</text>
</comment>
<gene>
    <name evidence="2" type="ORF">AAG570_000263</name>
</gene>
<dbReference type="Gene3D" id="2.170.150.20">
    <property type="entry name" value="Peptide methionine sulfoxide reductase"/>
    <property type="match status" value="1"/>
</dbReference>
<evidence type="ECO:0000313" key="3">
    <source>
        <dbReference type="Proteomes" id="UP001558652"/>
    </source>
</evidence>
<dbReference type="AlphaFoldDB" id="A0ABD0YX79"/>
<evidence type="ECO:0000313" key="2">
    <source>
        <dbReference type="EMBL" id="KAL1140331.1"/>
    </source>
</evidence>
<dbReference type="EMBL" id="JBFDAA010000001">
    <property type="protein sequence ID" value="KAL1140331.1"/>
    <property type="molecule type" value="Genomic_DNA"/>
</dbReference>
<sequence length="103" mass="11327">SVVILCPDFLLCRHCGFNIAPAAFVVNLRSPAAESFVNQTLFGLNNVEVQALRNPLGIQFNVVTAKGGTCIGVGNKWQIEHSWYPAHGWKLCQCSHCSKQIGW</sequence>
<reference evidence="2 3" key="1">
    <citation type="submission" date="2024-07" db="EMBL/GenBank/DDBJ databases">
        <title>Chromosome-level genome assembly of the water stick insect Ranatra chinensis (Heteroptera: Nepidae).</title>
        <authorList>
            <person name="Liu X."/>
        </authorList>
    </citation>
    <scope>NUCLEOTIDE SEQUENCE [LARGE SCALE GENOMIC DNA]</scope>
    <source>
        <strain evidence="2">Cailab_2021Rc</strain>
        <tissue evidence="2">Muscle</tissue>
    </source>
</reference>
<feature type="domain" description="CULT" evidence="1">
    <location>
        <begin position="7"/>
        <end position="103"/>
    </location>
</feature>
<organism evidence="2 3">
    <name type="scientific">Ranatra chinensis</name>
    <dbReference type="NCBI Taxonomy" id="642074"/>
    <lineage>
        <taxon>Eukaryota</taxon>
        <taxon>Metazoa</taxon>
        <taxon>Ecdysozoa</taxon>
        <taxon>Arthropoda</taxon>
        <taxon>Hexapoda</taxon>
        <taxon>Insecta</taxon>
        <taxon>Pterygota</taxon>
        <taxon>Neoptera</taxon>
        <taxon>Paraneoptera</taxon>
        <taxon>Hemiptera</taxon>
        <taxon>Heteroptera</taxon>
        <taxon>Panheteroptera</taxon>
        <taxon>Nepomorpha</taxon>
        <taxon>Nepidae</taxon>
        <taxon>Ranatrinae</taxon>
        <taxon>Ranatra</taxon>
    </lineage>
</organism>
<name>A0ABD0YX79_9HEMI</name>
<proteinExistence type="predicted"/>
<keyword evidence="3" id="KW-1185">Reference proteome</keyword>
<dbReference type="PROSITE" id="PS51788">
    <property type="entry name" value="CULT"/>
    <property type="match status" value="1"/>
</dbReference>
<protein>
    <recommendedName>
        <fullName evidence="1">CULT domain-containing protein</fullName>
    </recommendedName>
</protein>
<evidence type="ECO:0000259" key="1">
    <source>
        <dbReference type="PROSITE" id="PS51788"/>
    </source>
</evidence>
<dbReference type="InterPro" id="IPR034750">
    <property type="entry name" value="CULT"/>
</dbReference>
<dbReference type="Proteomes" id="UP001558652">
    <property type="component" value="Unassembled WGS sequence"/>
</dbReference>
<accession>A0ABD0YX79</accession>
<feature type="non-terminal residue" evidence="2">
    <location>
        <position position="1"/>
    </location>
</feature>